<dbReference type="AlphaFoldDB" id="A0A3A3ZNF2"/>
<accession>A0A3A3ZNF2</accession>
<evidence type="ECO:0000313" key="3">
    <source>
        <dbReference type="Proteomes" id="UP000265614"/>
    </source>
</evidence>
<protein>
    <submittedName>
        <fullName evidence="2">Cupin domain-containing protein</fullName>
    </submittedName>
</protein>
<organism evidence="2 3">
    <name type="scientific">Vallicoccus soli</name>
    <dbReference type="NCBI Taxonomy" id="2339232"/>
    <lineage>
        <taxon>Bacteria</taxon>
        <taxon>Bacillati</taxon>
        <taxon>Actinomycetota</taxon>
        <taxon>Actinomycetes</taxon>
        <taxon>Motilibacterales</taxon>
        <taxon>Vallicoccaceae</taxon>
        <taxon>Vallicoccus</taxon>
    </lineage>
</organism>
<evidence type="ECO:0000313" key="2">
    <source>
        <dbReference type="EMBL" id="RJK98385.1"/>
    </source>
</evidence>
<keyword evidence="3" id="KW-1185">Reference proteome</keyword>
<dbReference type="SUPFAM" id="SSF51182">
    <property type="entry name" value="RmlC-like cupins"/>
    <property type="match status" value="1"/>
</dbReference>
<dbReference type="Gene3D" id="2.60.120.10">
    <property type="entry name" value="Jelly Rolls"/>
    <property type="match status" value="1"/>
</dbReference>
<reference evidence="2 3" key="1">
    <citation type="submission" date="2018-09" db="EMBL/GenBank/DDBJ databases">
        <title>YIM 75000 draft genome.</title>
        <authorList>
            <person name="Tang S."/>
            <person name="Feng Y."/>
        </authorList>
    </citation>
    <scope>NUCLEOTIDE SEQUENCE [LARGE SCALE GENOMIC DNA]</scope>
    <source>
        <strain evidence="2 3">YIM 75000</strain>
    </source>
</reference>
<dbReference type="GO" id="GO:0009298">
    <property type="term" value="P:GDP-mannose biosynthetic process"/>
    <property type="evidence" value="ECO:0007669"/>
    <property type="project" value="TreeGrafter"/>
</dbReference>
<dbReference type="GO" id="GO:0004475">
    <property type="term" value="F:mannose-1-phosphate guanylyltransferase (GTP) activity"/>
    <property type="evidence" value="ECO:0007669"/>
    <property type="project" value="TreeGrafter"/>
</dbReference>
<feature type="domain" description="Mannose-6-phosphate isomerase type II C-terminal" evidence="1">
    <location>
        <begin position="11"/>
        <end position="113"/>
    </location>
</feature>
<dbReference type="GO" id="GO:0005976">
    <property type="term" value="P:polysaccharide metabolic process"/>
    <property type="evidence" value="ECO:0007669"/>
    <property type="project" value="InterPro"/>
</dbReference>
<sequence length="118" mass="13406">MGGPPAVHVDHRPWGRFELLLLNGRASVKVLTVEPGARLSLQRHARRDEWWQMLDDGLEVEVDGQARAVPRGERAWVPRGAAHRVRNTGDAPARFLEIAFGDFDEDDIERLADDYRRA</sequence>
<dbReference type="Proteomes" id="UP000265614">
    <property type="component" value="Unassembled WGS sequence"/>
</dbReference>
<evidence type="ECO:0000259" key="1">
    <source>
        <dbReference type="Pfam" id="PF01050"/>
    </source>
</evidence>
<dbReference type="InterPro" id="IPR051161">
    <property type="entry name" value="Mannose-6P_isomerase_type2"/>
</dbReference>
<dbReference type="OrthoDB" id="9806359at2"/>
<dbReference type="PANTHER" id="PTHR46390">
    <property type="entry name" value="MANNOSE-1-PHOSPHATE GUANYLYLTRANSFERASE"/>
    <property type="match status" value="1"/>
</dbReference>
<gene>
    <name evidence="2" type="ORF">D5H78_02835</name>
</gene>
<dbReference type="InterPro" id="IPR001538">
    <property type="entry name" value="Man6P_isomerase-2_C"/>
</dbReference>
<comment type="caution">
    <text evidence="2">The sequence shown here is derived from an EMBL/GenBank/DDBJ whole genome shotgun (WGS) entry which is preliminary data.</text>
</comment>
<proteinExistence type="predicted"/>
<dbReference type="InterPro" id="IPR011051">
    <property type="entry name" value="RmlC_Cupin_sf"/>
</dbReference>
<dbReference type="EMBL" id="QZEZ01000001">
    <property type="protein sequence ID" value="RJK98385.1"/>
    <property type="molecule type" value="Genomic_DNA"/>
</dbReference>
<dbReference type="CDD" id="cd02213">
    <property type="entry name" value="cupin_PMI_typeII_C"/>
    <property type="match status" value="1"/>
</dbReference>
<dbReference type="Pfam" id="PF01050">
    <property type="entry name" value="MannoseP_isomer"/>
    <property type="match status" value="1"/>
</dbReference>
<dbReference type="InterPro" id="IPR014710">
    <property type="entry name" value="RmlC-like_jellyroll"/>
</dbReference>
<name>A0A3A3ZNF2_9ACTN</name>
<dbReference type="PANTHER" id="PTHR46390:SF1">
    <property type="entry name" value="MANNOSE-1-PHOSPHATE GUANYLYLTRANSFERASE"/>
    <property type="match status" value="1"/>
</dbReference>